<evidence type="ECO:0000313" key="1">
    <source>
        <dbReference type="EMBL" id="JAD51489.1"/>
    </source>
</evidence>
<accession>A0A0A9AIH6</accession>
<dbReference type="AlphaFoldDB" id="A0A0A9AIH6"/>
<protein>
    <submittedName>
        <fullName evidence="1">Uncharacterized protein</fullName>
    </submittedName>
</protein>
<organism evidence="1">
    <name type="scientific">Arundo donax</name>
    <name type="common">Giant reed</name>
    <name type="synonym">Donax arundinaceus</name>
    <dbReference type="NCBI Taxonomy" id="35708"/>
    <lineage>
        <taxon>Eukaryota</taxon>
        <taxon>Viridiplantae</taxon>
        <taxon>Streptophyta</taxon>
        <taxon>Embryophyta</taxon>
        <taxon>Tracheophyta</taxon>
        <taxon>Spermatophyta</taxon>
        <taxon>Magnoliopsida</taxon>
        <taxon>Liliopsida</taxon>
        <taxon>Poales</taxon>
        <taxon>Poaceae</taxon>
        <taxon>PACMAD clade</taxon>
        <taxon>Arundinoideae</taxon>
        <taxon>Arundineae</taxon>
        <taxon>Arundo</taxon>
    </lineage>
</organism>
<name>A0A0A9AIH6_ARUDO</name>
<reference evidence="1" key="1">
    <citation type="submission" date="2014-09" db="EMBL/GenBank/DDBJ databases">
        <authorList>
            <person name="Magalhaes I.L.F."/>
            <person name="Oliveira U."/>
            <person name="Santos F.R."/>
            <person name="Vidigal T.H.D.A."/>
            <person name="Brescovit A.D."/>
            <person name="Santos A.J."/>
        </authorList>
    </citation>
    <scope>NUCLEOTIDE SEQUENCE</scope>
    <source>
        <tissue evidence="1">Shoot tissue taken approximately 20 cm above the soil surface</tissue>
    </source>
</reference>
<sequence>MMHGMDGRTPVCRHTFLPDQMAAEEPWCWCAPPIMPLHRPSAPSELMALSGSRLASPYQSSDRSLSAAAAGFTSMASCSVRPPNGNAACRWSPRPAAYRRALSAWHSPPPPPPPGMPMMPAPAKCASELALSSAAAAEAAPPEPVRIGSNFQSSRPRLQSGSAAAVGGSCCCIPAKDRWRPVSAMCRA</sequence>
<proteinExistence type="predicted"/>
<reference evidence="1" key="2">
    <citation type="journal article" date="2015" name="Data Brief">
        <title>Shoot transcriptome of the giant reed, Arundo donax.</title>
        <authorList>
            <person name="Barrero R.A."/>
            <person name="Guerrero F.D."/>
            <person name="Moolhuijzen P."/>
            <person name="Goolsby J.A."/>
            <person name="Tidwell J."/>
            <person name="Bellgard S.E."/>
            <person name="Bellgard M.I."/>
        </authorList>
    </citation>
    <scope>NUCLEOTIDE SEQUENCE</scope>
    <source>
        <tissue evidence="1">Shoot tissue taken approximately 20 cm above the soil surface</tissue>
    </source>
</reference>
<dbReference type="EMBL" id="GBRH01246406">
    <property type="protein sequence ID" value="JAD51489.1"/>
    <property type="molecule type" value="Transcribed_RNA"/>
</dbReference>